<reference evidence="1 2" key="1">
    <citation type="submission" date="2023-05" db="EMBL/GenBank/DDBJ databases">
        <title>Siderophore-mediated competition between Bacillus subtilis and Pseudomonas marginalis.</title>
        <authorList>
            <person name="Lyng M."/>
            <person name="Joergensen J.P.B."/>
            <person name="Schostag M.D."/>
            <person name="Jarmusch S.A."/>
            <person name="Aguilar D.K.C."/>
            <person name="Andrade C.N.L."/>
            <person name="Kovacs A.T."/>
        </authorList>
    </citation>
    <scope>NUCLEOTIDE SEQUENCE [LARGE SCALE GENOMIC DNA]</scope>
    <source>
        <strain evidence="1 2">P8_72</strain>
    </source>
</reference>
<accession>A0ABU5BEE2</accession>
<organism evidence="1 2">
    <name type="scientific">Pseudomonas zeae</name>
    <dbReference type="NCBI Taxonomy" id="2745510"/>
    <lineage>
        <taxon>Bacteria</taxon>
        <taxon>Pseudomonadati</taxon>
        <taxon>Pseudomonadota</taxon>
        <taxon>Gammaproteobacteria</taxon>
        <taxon>Pseudomonadales</taxon>
        <taxon>Pseudomonadaceae</taxon>
        <taxon>Pseudomonas</taxon>
    </lineage>
</organism>
<evidence type="ECO:0000313" key="2">
    <source>
        <dbReference type="Proteomes" id="UP001287024"/>
    </source>
</evidence>
<dbReference type="RefSeq" id="WP_320335824.1">
    <property type="nucleotide sequence ID" value="NZ_JASFAG010000001.1"/>
</dbReference>
<dbReference type="Proteomes" id="UP001287024">
    <property type="component" value="Unassembled WGS sequence"/>
</dbReference>
<gene>
    <name evidence="1" type="ORF">QMK45_02405</name>
</gene>
<protein>
    <recommendedName>
        <fullName evidence="3">Peptidase C39-like domain-containing protein</fullName>
    </recommendedName>
</protein>
<evidence type="ECO:0008006" key="3">
    <source>
        <dbReference type="Google" id="ProtNLM"/>
    </source>
</evidence>
<proteinExistence type="predicted"/>
<name>A0ABU5BEE2_9PSED</name>
<sequence>MNVMKVMPQLSLSPCGPVNEAGEQVHFRQGDLDGACGPYSLLMALVANGIISRFEASYMGLNDGRTRLGKFHNRLAEFGGLINNGTNGCDLDWLVDCFRNQISLEKFSGNTRSMVTELVAAVTDGYSSIIGVDWPGGEGHWLLVVGYQGQVVEVAGAKSQTNVTHLLCLAPFLEAPRVSLWNAVLEVQTADGTVVNAGPFPSNHWGGVEPSKCRITNGLGIGNAVGLGWTFRAADKRIFKIIRSKIDDHSSSF</sequence>
<keyword evidence="2" id="KW-1185">Reference proteome</keyword>
<dbReference type="EMBL" id="JASFAG010000001">
    <property type="protein sequence ID" value="MDX9674792.1"/>
    <property type="molecule type" value="Genomic_DNA"/>
</dbReference>
<evidence type="ECO:0000313" key="1">
    <source>
        <dbReference type="EMBL" id="MDX9674792.1"/>
    </source>
</evidence>
<comment type="caution">
    <text evidence="1">The sequence shown here is derived from an EMBL/GenBank/DDBJ whole genome shotgun (WGS) entry which is preliminary data.</text>
</comment>